<evidence type="ECO:0008006" key="2">
    <source>
        <dbReference type="Google" id="ProtNLM"/>
    </source>
</evidence>
<gene>
    <name evidence="1" type="ORF">AB8Z38_19470</name>
</gene>
<proteinExistence type="predicted"/>
<protein>
    <recommendedName>
        <fullName evidence="2">Transposase</fullName>
    </recommendedName>
</protein>
<accession>A0AB39XDJ4</accession>
<reference evidence="1" key="1">
    <citation type="submission" date="2024-08" db="EMBL/GenBank/DDBJ databases">
        <authorList>
            <person name="Chaddad Z."/>
            <person name="Lamrabet M."/>
            <person name="Bouhnik O."/>
            <person name="Alami S."/>
            <person name="Wipf D."/>
            <person name="Courty P.E."/>
            <person name="Missbah El Idrissi M."/>
        </authorList>
    </citation>
    <scope>NUCLEOTIDE SEQUENCE</scope>
    <source>
        <strain evidence="1">LLZ17</strain>
    </source>
</reference>
<sequence length="56" mass="6137">MKDHKPISLVVPSEASPQPSIAGSFISFGPRMHRLFDFTEADAYILTATRVDVASM</sequence>
<name>A0AB39XDJ4_9BRAD</name>
<evidence type="ECO:0000313" key="1">
    <source>
        <dbReference type="EMBL" id="XDV55028.1"/>
    </source>
</evidence>
<dbReference type="RefSeq" id="WP_369719487.1">
    <property type="nucleotide sequence ID" value="NZ_CP165734.1"/>
</dbReference>
<dbReference type="EMBL" id="CP165734">
    <property type="protein sequence ID" value="XDV55028.1"/>
    <property type="molecule type" value="Genomic_DNA"/>
</dbReference>
<dbReference type="AlphaFoldDB" id="A0AB39XDJ4"/>
<organism evidence="1">
    <name type="scientific">Bradyrhizobium sp. LLZ17</name>
    <dbReference type="NCBI Taxonomy" id="3239388"/>
    <lineage>
        <taxon>Bacteria</taxon>
        <taxon>Pseudomonadati</taxon>
        <taxon>Pseudomonadota</taxon>
        <taxon>Alphaproteobacteria</taxon>
        <taxon>Hyphomicrobiales</taxon>
        <taxon>Nitrobacteraceae</taxon>
        <taxon>Bradyrhizobium</taxon>
    </lineage>
</organism>